<sequence>MLEKIVPCKSEEKIKEDLLKLVTLAKKELQATDAVIIPASKVVVDERVKMKCAVPRCFNYGSCANCPPYTPDVETVRNTISKYSYAIVVKRNVTPVEHFADRTSSLTNAKVHEREFAQIIAKLENAAFSAGYYLALGLAGGSCRNYLCNDKVCQYLDSGRCRYIRIARPSVEAYGIDAFQLAVEAGWDIYPIGPQHVSPKEVPLALNVGIVFIT</sequence>
<dbReference type="Pfam" id="PF10050">
    <property type="entry name" value="DUF2284"/>
    <property type="match status" value="1"/>
</dbReference>
<dbReference type="EMBL" id="BDGJ01000168">
    <property type="protein sequence ID" value="GAW93796.1"/>
    <property type="molecule type" value="Genomic_DNA"/>
</dbReference>
<evidence type="ECO:0000313" key="2">
    <source>
        <dbReference type="Proteomes" id="UP000197032"/>
    </source>
</evidence>
<evidence type="ECO:0008006" key="3">
    <source>
        <dbReference type="Google" id="ProtNLM"/>
    </source>
</evidence>
<name>A0A1Z5HW82_9FIRM</name>
<dbReference type="RefSeq" id="WP_088554863.1">
    <property type="nucleotide sequence ID" value="NZ_BDGJ01000168.1"/>
</dbReference>
<accession>A0A1Z5HW82</accession>
<proteinExistence type="predicted"/>
<dbReference type="InterPro" id="IPR019271">
    <property type="entry name" value="DUF2284_metal-binding"/>
</dbReference>
<dbReference type="OrthoDB" id="5420534at2"/>
<reference evidence="2" key="1">
    <citation type="journal article" date="2017" name="Appl. Environ. Microbiol.">
        <title>Genomic analysis of Calderihabitans maritimus KKC1, a thermophilic hydrogenogenic carboxydotrophic bacterium isolated from marine sediment.</title>
        <authorList>
            <person name="Omae K."/>
            <person name="Yoneda Y."/>
            <person name="Fukuyama Y."/>
            <person name="Yoshida T."/>
            <person name="Sako Y."/>
        </authorList>
    </citation>
    <scope>NUCLEOTIDE SEQUENCE [LARGE SCALE GENOMIC DNA]</scope>
    <source>
        <strain evidence="2">KKC1</strain>
    </source>
</reference>
<organism evidence="1 2">
    <name type="scientific">Calderihabitans maritimus</name>
    <dbReference type="NCBI Taxonomy" id="1246530"/>
    <lineage>
        <taxon>Bacteria</taxon>
        <taxon>Bacillati</taxon>
        <taxon>Bacillota</taxon>
        <taxon>Clostridia</taxon>
        <taxon>Neomoorellales</taxon>
        <taxon>Calderihabitantaceae</taxon>
        <taxon>Calderihabitans</taxon>
    </lineage>
</organism>
<dbReference type="Proteomes" id="UP000197032">
    <property type="component" value="Unassembled WGS sequence"/>
</dbReference>
<protein>
    <recommendedName>
        <fullName evidence="3">DUF2284 domain-containing protein</fullName>
    </recommendedName>
</protein>
<gene>
    <name evidence="1" type="ORF">KKC1_29230</name>
</gene>
<evidence type="ECO:0000313" key="1">
    <source>
        <dbReference type="EMBL" id="GAW93796.1"/>
    </source>
</evidence>
<comment type="caution">
    <text evidence="1">The sequence shown here is derived from an EMBL/GenBank/DDBJ whole genome shotgun (WGS) entry which is preliminary data.</text>
</comment>
<keyword evidence="2" id="KW-1185">Reference proteome</keyword>
<dbReference type="AlphaFoldDB" id="A0A1Z5HW82"/>